<comment type="caution">
    <text evidence="1">The sequence shown here is derived from an EMBL/GenBank/DDBJ whole genome shotgun (WGS) entry which is preliminary data.</text>
</comment>
<reference evidence="2" key="1">
    <citation type="submission" date="2023-07" db="EMBL/GenBank/DDBJ databases">
        <title>Yangia mangrovi SAOS 153D genome.</title>
        <authorList>
            <person name="Verma A."/>
            <person name="Pal Y."/>
            <person name="Sundharam S."/>
            <person name="Bisht B."/>
            <person name="Srinivasan K."/>
        </authorList>
    </citation>
    <scope>NUCLEOTIDE SEQUENCE [LARGE SCALE GENOMIC DNA]</scope>
    <source>
        <strain evidence="2">SAOS 153D</strain>
    </source>
</reference>
<evidence type="ECO:0000313" key="1">
    <source>
        <dbReference type="EMBL" id="MCT4371915.1"/>
    </source>
</evidence>
<name>A0ABT2KNX0_9RHOB</name>
<organism evidence="1 2">
    <name type="scientific">Alloyangia mangrovi</name>
    <dbReference type="NCBI Taxonomy" id="1779329"/>
    <lineage>
        <taxon>Bacteria</taxon>
        <taxon>Pseudomonadati</taxon>
        <taxon>Pseudomonadota</taxon>
        <taxon>Alphaproteobacteria</taxon>
        <taxon>Rhodobacterales</taxon>
        <taxon>Roseobacteraceae</taxon>
        <taxon>Alloyangia</taxon>
    </lineage>
</organism>
<dbReference type="EMBL" id="NTHN02000034">
    <property type="protein sequence ID" value="MCT4371915.1"/>
    <property type="molecule type" value="Genomic_DNA"/>
</dbReference>
<keyword evidence="2" id="KW-1185">Reference proteome</keyword>
<sequence>MIAHSLTAVTSLKGLSFPADFPQARDPQPGSPCGKLATSAFTKIAALEYIFPISPAQFSIEIIARFGREGGMKRLLAISMFLALGACENSSFSDRTLSTKDTSSLSFYPDDQLLVSAKMQFREGNYGKSYKMFKDALDVVPDDTAAWLGFAASADMLRQFERADYAYRRLQPVIGHRVEFLNNYGYSMLLRGELMAARKYFLAAYEKDPSNPVTANNLELLRNSVNSPKRATGDLRGI</sequence>
<evidence type="ECO:0000313" key="2">
    <source>
        <dbReference type="Proteomes" id="UP000217448"/>
    </source>
</evidence>
<proteinExistence type="predicted"/>
<gene>
    <name evidence="1" type="ORF">CLG85_016955</name>
</gene>
<dbReference type="Proteomes" id="UP000217448">
    <property type="component" value="Unassembled WGS sequence"/>
</dbReference>
<protein>
    <recommendedName>
        <fullName evidence="3">Tetratricopeptide repeat protein</fullName>
    </recommendedName>
</protein>
<evidence type="ECO:0008006" key="3">
    <source>
        <dbReference type="Google" id="ProtNLM"/>
    </source>
</evidence>
<accession>A0ABT2KNX0</accession>